<name>A0ABC9VZ35_GRUJA</name>
<proteinExistence type="predicted"/>
<dbReference type="GO" id="GO:0016020">
    <property type="term" value="C:membrane"/>
    <property type="evidence" value="ECO:0007669"/>
    <property type="project" value="UniProtKB-SubCell"/>
</dbReference>
<sequence length="353" mass="38859">MGSGGGLGLAAVLAAAVLCGPGGLAGRVLSVLSWKDEEVPMVDEVAGQLQKYEENLSSFLISAVEKLSQKVQQREENMSYSPSVWTSISDIRNSFDYQIEVELFHQCERVKKIPSKQILALTEGPDGQKVCYGDFKRSCYKLAYFQDLSRRVGFQEARQACEIDGGALLSLESEAEQQLIENMLQNLTKSGSGISDGDFWIGLWRSGDGLATSSACPDLYQWADGSVSPFRNWYTDEPSCGSEACVVMYHQPTANPGLGGPYLYQWNDDRCNMKHNFICKYGSDIDLTDNVLEKELGDRAEPDYGIFPTVPAGNPHDTSKPEDQYHVIATETGFHTMVTFPLKATIHGQPGHA</sequence>
<evidence type="ECO:0000256" key="1">
    <source>
        <dbReference type="ARBA" id="ARBA00004479"/>
    </source>
</evidence>
<keyword evidence="6" id="KW-0472">Membrane</keyword>
<accession>A0ABC9VZ35</accession>
<evidence type="ECO:0000313" key="9">
    <source>
        <dbReference type="EMBL" id="GAB0177992.1"/>
    </source>
</evidence>
<comment type="caution">
    <text evidence="9">The sequence shown here is derived from an EMBL/GenBank/DDBJ whole genome shotgun (WGS) entry which is preliminary data.</text>
</comment>
<evidence type="ECO:0000256" key="3">
    <source>
        <dbReference type="ARBA" id="ARBA00022729"/>
    </source>
</evidence>
<feature type="signal peptide" evidence="7">
    <location>
        <begin position="1"/>
        <end position="25"/>
    </location>
</feature>
<dbReference type="FunFam" id="3.10.100.10:FF:000006">
    <property type="entry name" value="Layilin b"/>
    <property type="match status" value="1"/>
</dbReference>
<organism evidence="9 10">
    <name type="scientific">Grus japonensis</name>
    <name type="common">Japanese crane</name>
    <name type="synonym">Red-crowned crane</name>
    <dbReference type="NCBI Taxonomy" id="30415"/>
    <lineage>
        <taxon>Eukaryota</taxon>
        <taxon>Metazoa</taxon>
        <taxon>Chordata</taxon>
        <taxon>Craniata</taxon>
        <taxon>Vertebrata</taxon>
        <taxon>Euteleostomi</taxon>
        <taxon>Archelosauria</taxon>
        <taxon>Archosauria</taxon>
        <taxon>Dinosauria</taxon>
        <taxon>Saurischia</taxon>
        <taxon>Theropoda</taxon>
        <taxon>Coelurosauria</taxon>
        <taxon>Aves</taxon>
        <taxon>Neognathae</taxon>
        <taxon>Neoaves</taxon>
        <taxon>Gruiformes</taxon>
        <taxon>Gruidae</taxon>
        <taxon>Grus</taxon>
    </lineage>
</organism>
<dbReference type="AlphaFoldDB" id="A0ABC9VZ35"/>
<evidence type="ECO:0000259" key="8">
    <source>
        <dbReference type="PROSITE" id="PS50041"/>
    </source>
</evidence>
<dbReference type="GO" id="GO:0030246">
    <property type="term" value="F:carbohydrate binding"/>
    <property type="evidence" value="ECO:0007669"/>
    <property type="project" value="UniProtKB-KW"/>
</dbReference>
<dbReference type="InterPro" id="IPR001304">
    <property type="entry name" value="C-type_lectin-like"/>
</dbReference>
<evidence type="ECO:0000256" key="4">
    <source>
        <dbReference type="ARBA" id="ARBA00022734"/>
    </source>
</evidence>
<dbReference type="PROSITE" id="PS50041">
    <property type="entry name" value="C_TYPE_LECTIN_2"/>
    <property type="match status" value="1"/>
</dbReference>
<dbReference type="CDD" id="cd03595">
    <property type="entry name" value="CLECT_chondrolectin_like"/>
    <property type="match status" value="1"/>
</dbReference>
<gene>
    <name evidence="9" type="ORF">GRJ2_000264500</name>
</gene>
<reference evidence="9 10" key="1">
    <citation type="submission" date="2024-06" db="EMBL/GenBank/DDBJ databases">
        <title>The draft genome of Grus japonensis, version 3.</title>
        <authorList>
            <person name="Nabeshima K."/>
            <person name="Suzuki S."/>
            <person name="Onuma M."/>
        </authorList>
    </citation>
    <scope>NUCLEOTIDE SEQUENCE [LARGE SCALE GENOMIC DNA]</scope>
    <source>
        <strain evidence="9 10">451A</strain>
    </source>
</reference>
<dbReference type="Gene3D" id="3.10.100.10">
    <property type="entry name" value="Mannose-Binding Protein A, subunit A"/>
    <property type="match status" value="1"/>
</dbReference>
<evidence type="ECO:0000256" key="2">
    <source>
        <dbReference type="ARBA" id="ARBA00022692"/>
    </source>
</evidence>
<dbReference type="SMART" id="SM00034">
    <property type="entry name" value="CLECT"/>
    <property type="match status" value="1"/>
</dbReference>
<feature type="chain" id="PRO_5044846384" evidence="7">
    <location>
        <begin position="26"/>
        <end position="353"/>
    </location>
</feature>
<dbReference type="InterPro" id="IPR051505">
    <property type="entry name" value="C-type_lectin_domain"/>
</dbReference>
<dbReference type="PANTHER" id="PTHR14789">
    <property type="entry name" value="CHONDROLECTIN VARIANT CHODLFDELTAE"/>
    <property type="match status" value="1"/>
</dbReference>
<dbReference type="EMBL" id="BAAFJT010000001">
    <property type="protein sequence ID" value="GAB0177992.1"/>
    <property type="molecule type" value="Genomic_DNA"/>
</dbReference>
<dbReference type="Pfam" id="PF00059">
    <property type="entry name" value="Lectin_C"/>
    <property type="match status" value="1"/>
</dbReference>
<comment type="subcellular location">
    <subcellularLocation>
        <location evidence="1">Membrane</location>
        <topology evidence="1">Single-pass type I membrane protein</topology>
    </subcellularLocation>
</comment>
<keyword evidence="5" id="KW-1133">Transmembrane helix</keyword>
<evidence type="ECO:0000256" key="5">
    <source>
        <dbReference type="ARBA" id="ARBA00022989"/>
    </source>
</evidence>
<feature type="domain" description="C-type lectin" evidence="8">
    <location>
        <begin position="135"/>
        <end position="280"/>
    </location>
</feature>
<keyword evidence="4" id="KW-0430">Lectin</keyword>
<protein>
    <submittedName>
        <fullName evidence="9">Chondrolectin</fullName>
    </submittedName>
</protein>
<dbReference type="SUPFAM" id="SSF56436">
    <property type="entry name" value="C-type lectin-like"/>
    <property type="match status" value="1"/>
</dbReference>
<keyword evidence="2" id="KW-0812">Transmembrane</keyword>
<dbReference type="InterPro" id="IPR016187">
    <property type="entry name" value="CTDL_fold"/>
</dbReference>
<dbReference type="PANTHER" id="PTHR14789:SF1">
    <property type="entry name" value="CHONDROLECTIN"/>
    <property type="match status" value="1"/>
</dbReference>
<evidence type="ECO:0000313" key="10">
    <source>
        <dbReference type="Proteomes" id="UP001623348"/>
    </source>
</evidence>
<keyword evidence="10" id="KW-1185">Reference proteome</keyword>
<dbReference type="InterPro" id="IPR016186">
    <property type="entry name" value="C-type_lectin-like/link_sf"/>
</dbReference>
<evidence type="ECO:0000256" key="6">
    <source>
        <dbReference type="ARBA" id="ARBA00023136"/>
    </source>
</evidence>
<dbReference type="Proteomes" id="UP001623348">
    <property type="component" value="Unassembled WGS sequence"/>
</dbReference>
<evidence type="ECO:0000256" key="7">
    <source>
        <dbReference type="SAM" id="SignalP"/>
    </source>
</evidence>
<keyword evidence="3 7" id="KW-0732">Signal</keyword>